<evidence type="ECO:0000256" key="1">
    <source>
        <dbReference type="PROSITE-ProRule" id="PRU00042"/>
    </source>
</evidence>
<dbReference type="PROSITE" id="PS00028">
    <property type="entry name" value="ZINC_FINGER_C2H2_1"/>
    <property type="match status" value="1"/>
</dbReference>
<proteinExistence type="predicted"/>
<dbReference type="SMART" id="SM00355">
    <property type="entry name" value="ZnF_C2H2"/>
    <property type="match status" value="3"/>
</dbReference>
<gene>
    <name evidence="4" type="ORF">BT62DRAFT_469141</name>
</gene>
<keyword evidence="1" id="KW-0479">Metal-binding</keyword>
<dbReference type="GeneID" id="66103344"/>
<feature type="compositionally biased region" description="Basic and acidic residues" evidence="2">
    <location>
        <begin position="180"/>
        <end position="190"/>
    </location>
</feature>
<feature type="compositionally biased region" description="Basic residues" evidence="2">
    <location>
        <begin position="205"/>
        <end position="214"/>
    </location>
</feature>
<keyword evidence="5" id="KW-1185">Reference proteome</keyword>
<keyword evidence="1" id="KW-0862">Zinc</keyword>
<evidence type="ECO:0000259" key="3">
    <source>
        <dbReference type="PROSITE" id="PS50157"/>
    </source>
</evidence>
<feature type="region of interest" description="Disordered" evidence="2">
    <location>
        <begin position="130"/>
        <end position="214"/>
    </location>
</feature>
<dbReference type="RefSeq" id="XP_043035167.1">
    <property type="nucleotide sequence ID" value="XM_043181048.1"/>
</dbReference>
<dbReference type="GO" id="GO:0008270">
    <property type="term" value="F:zinc ion binding"/>
    <property type="evidence" value="ECO:0007669"/>
    <property type="project" value="UniProtKB-KW"/>
</dbReference>
<dbReference type="InterPro" id="IPR013087">
    <property type="entry name" value="Znf_C2H2_type"/>
</dbReference>
<reference evidence="4" key="1">
    <citation type="submission" date="2020-11" db="EMBL/GenBank/DDBJ databases">
        <title>Adaptations for nitrogen fixation in a non-lichenized fungal sporocarp promotes dispersal by wood-feeding termites.</title>
        <authorList>
            <consortium name="DOE Joint Genome Institute"/>
            <person name="Koch R.A."/>
            <person name="Yoon G."/>
            <person name="Arayal U."/>
            <person name="Lail K."/>
            <person name="Amirebrahimi M."/>
            <person name="Labutti K."/>
            <person name="Lipzen A."/>
            <person name="Riley R."/>
            <person name="Barry K."/>
            <person name="Henrissat B."/>
            <person name="Grigoriev I.V."/>
            <person name="Herr J.R."/>
            <person name="Aime M.C."/>
        </authorList>
    </citation>
    <scope>NUCLEOTIDE SEQUENCE</scope>
    <source>
        <strain evidence="4">MCA 3950</strain>
    </source>
</reference>
<feature type="domain" description="C2H2-type" evidence="3">
    <location>
        <begin position="12"/>
        <end position="41"/>
    </location>
</feature>
<keyword evidence="1" id="KW-0863">Zinc-finger</keyword>
<protein>
    <recommendedName>
        <fullName evidence="3">C2H2-type domain-containing protein</fullName>
    </recommendedName>
</protein>
<dbReference type="Gene3D" id="3.30.160.60">
    <property type="entry name" value="Classic Zinc Finger"/>
    <property type="match status" value="1"/>
</dbReference>
<evidence type="ECO:0000313" key="4">
    <source>
        <dbReference type="EMBL" id="KAG7441667.1"/>
    </source>
</evidence>
<accession>A0A9P8APA8</accession>
<dbReference type="AlphaFoldDB" id="A0A9P8APA8"/>
<dbReference type="PROSITE" id="PS50157">
    <property type="entry name" value="ZINC_FINGER_C2H2_2"/>
    <property type="match status" value="1"/>
</dbReference>
<dbReference type="EMBL" id="MU250557">
    <property type="protein sequence ID" value="KAG7441667.1"/>
    <property type="molecule type" value="Genomic_DNA"/>
</dbReference>
<sequence length="310" mass="35011">MARLQAKHPQIYACTYSGCRVKMTRKHDVQRHEKTHLTGEPLTTQKFPCLSTESGCPFSSLQLSNLKAHIRAKHPEVEHLMCFDCRPMYRRFSAAAKLAEHRRVEHRLTKTQNRYPQTDPHKPCHQVVKGPEGIVGPPPVPLSLPPPPFDRFPLPPTAPPPRTSTLPTFITTPASAFPSHEPEPRRDPSRPRPQWYRAPQQPPQHHPRHSSLHKKVRDTCGMKRAAQRLQSQARTAGGSSSRFPLPLALACRLITPSRLLSPSSSAASSSTHHWVSSTHTPPPWELEHHMHLCSLHREERRSAECAGSLR</sequence>
<name>A0A9P8APA8_9AGAR</name>
<evidence type="ECO:0000313" key="5">
    <source>
        <dbReference type="Proteomes" id="UP000812287"/>
    </source>
</evidence>
<organism evidence="4 5">
    <name type="scientific">Guyanagaster necrorhizus</name>
    <dbReference type="NCBI Taxonomy" id="856835"/>
    <lineage>
        <taxon>Eukaryota</taxon>
        <taxon>Fungi</taxon>
        <taxon>Dikarya</taxon>
        <taxon>Basidiomycota</taxon>
        <taxon>Agaricomycotina</taxon>
        <taxon>Agaricomycetes</taxon>
        <taxon>Agaricomycetidae</taxon>
        <taxon>Agaricales</taxon>
        <taxon>Marasmiineae</taxon>
        <taxon>Physalacriaceae</taxon>
        <taxon>Guyanagaster</taxon>
    </lineage>
</organism>
<evidence type="ECO:0000256" key="2">
    <source>
        <dbReference type="SAM" id="MobiDB-lite"/>
    </source>
</evidence>
<feature type="compositionally biased region" description="Pro residues" evidence="2">
    <location>
        <begin position="136"/>
        <end position="162"/>
    </location>
</feature>
<dbReference type="OrthoDB" id="3066732at2759"/>
<dbReference type="Proteomes" id="UP000812287">
    <property type="component" value="Unassembled WGS sequence"/>
</dbReference>
<comment type="caution">
    <text evidence="4">The sequence shown here is derived from an EMBL/GenBank/DDBJ whole genome shotgun (WGS) entry which is preliminary data.</text>
</comment>